<proteinExistence type="predicted"/>
<dbReference type="Pfam" id="PF01124">
    <property type="entry name" value="MAPEG"/>
    <property type="match status" value="1"/>
</dbReference>
<feature type="transmembrane region" description="Helical" evidence="5">
    <location>
        <begin position="6"/>
        <end position="24"/>
    </location>
</feature>
<dbReference type="Gene3D" id="1.20.120.550">
    <property type="entry name" value="Membrane associated eicosanoid/glutathione metabolism-like domain"/>
    <property type="match status" value="1"/>
</dbReference>
<comment type="caution">
    <text evidence="6">The sequence shown here is derived from an EMBL/GenBank/DDBJ whole genome shotgun (WGS) entry which is preliminary data.</text>
</comment>
<evidence type="ECO:0000256" key="1">
    <source>
        <dbReference type="ARBA" id="ARBA00004370"/>
    </source>
</evidence>
<keyword evidence="3 5" id="KW-1133">Transmembrane helix</keyword>
<name>A0ABU9MXB2_9GAMM</name>
<evidence type="ECO:0000256" key="2">
    <source>
        <dbReference type="ARBA" id="ARBA00022692"/>
    </source>
</evidence>
<evidence type="ECO:0000313" key="6">
    <source>
        <dbReference type="EMBL" id="MEM0515904.1"/>
    </source>
</evidence>
<sequence>MTSQLIFALFAQVLLTLIVMVIMGRRRFAAARNKQIQMRQFATMELGSAPESVQVAGRNFINQFEIPVLFYVAVLCALATNTSGYTFVALAWLFVLTRVIHSAIHLSTNHLRSRYFTFLAGCLVVLAMWLTLVWRLI</sequence>
<dbReference type="EMBL" id="JBCGCU010000011">
    <property type="protein sequence ID" value="MEM0515904.1"/>
    <property type="molecule type" value="Genomic_DNA"/>
</dbReference>
<organism evidence="6 7">
    <name type="scientific">Pseudoalteromonas qingdaonensis</name>
    <dbReference type="NCBI Taxonomy" id="3131913"/>
    <lineage>
        <taxon>Bacteria</taxon>
        <taxon>Pseudomonadati</taxon>
        <taxon>Pseudomonadota</taxon>
        <taxon>Gammaproteobacteria</taxon>
        <taxon>Alteromonadales</taxon>
        <taxon>Pseudoalteromonadaceae</taxon>
        <taxon>Pseudoalteromonas</taxon>
    </lineage>
</organism>
<dbReference type="InterPro" id="IPR023352">
    <property type="entry name" value="MAPEG-like_dom_sf"/>
</dbReference>
<feature type="transmembrane region" description="Helical" evidence="5">
    <location>
        <begin position="68"/>
        <end position="95"/>
    </location>
</feature>
<evidence type="ECO:0000256" key="5">
    <source>
        <dbReference type="SAM" id="Phobius"/>
    </source>
</evidence>
<evidence type="ECO:0000256" key="4">
    <source>
        <dbReference type="ARBA" id="ARBA00023136"/>
    </source>
</evidence>
<dbReference type="SUPFAM" id="SSF161084">
    <property type="entry name" value="MAPEG domain-like"/>
    <property type="match status" value="1"/>
</dbReference>
<dbReference type="Proteomes" id="UP001447008">
    <property type="component" value="Unassembled WGS sequence"/>
</dbReference>
<keyword evidence="4 5" id="KW-0472">Membrane</keyword>
<evidence type="ECO:0000256" key="3">
    <source>
        <dbReference type="ARBA" id="ARBA00022989"/>
    </source>
</evidence>
<dbReference type="InterPro" id="IPR001129">
    <property type="entry name" value="Membr-assoc_MAPEG"/>
</dbReference>
<evidence type="ECO:0000313" key="7">
    <source>
        <dbReference type="Proteomes" id="UP001447008"/>
    </source>
</evidence>
<gene>
    <name evidence="6" type="ORF">WCN91_10850</name>
</gene>
<keyword evidence="2 5" id="KW-0812">Transmembrane</keyword>
<accession>A0ABU9MXB2</accession>
<comment type="subcellular location">
    <subcellularLocation>
        <location evidence="1">Membrane</location>
    </subcellularLocation>
</comment>
<keyword evidence="7" id="KW-1185">Reference proteome</keyword>
<feature type="transmembrane region" description="Helical" evidence="5">
    <location>
        <begin position="115"/>
        <end position="134"/>
    </location>
</feature>
<protein>
    <submittedName>
        <fullName evidence="6">MAPEG family protein</fullName>
    </submittedName>
</protein>
<dbReference type="RefSeq" id="WP_342678959.1">
    <property type="nucleotide sequence ID" value="NZ_JBCGCU010000011.1"/>
</dbReference>
<reference evidence="6 7" key="1">
    <citation type="submission" date="2024-03" db="EMBL/GenBank/DDBJ databases">
        <title>Pseudoalteromonas qingdaonensis sp. nov., isolated from the intestines of marine benthic organisms.</title>
        <authorList>
            <person name="Lin X."/>
            <person name="Fang S."/>
            <person name="Hu X."/>
        </authorList>
    </citation>
    <scope>NUCLEOTIDE SEQUENCE [LARGE SCALE GENOMIC DNA]</scope>
    <source>
        <strain evidence="6 7">YIC-827</strain>
    </source>
</reference>